<feature type="domain" description="HTH cro/C1-type" evidence="1">
    <location>
        <begin position="8"/>
        <end position="64"/>
    </location>
</feature>
<dbReference type="AlphaFoldDB" id="A0A6J4PYT7"/>
<accession>A0A6J4PYT7</accession>
<evidence type="ECO:0000259" key="1">
    <source>
        <dbReference type="PROSITE" id="PS50943"/>
    </source>
</evidence>
<reference evidence="2" key="1">
    <citation type="submission" date="2020-02" db="EMBL/GenBank/DDBJ databases">
        <authorList>
            <person name="Meier V. D."/>
        </authorList>
    </citation>
    <scope>NUCLEOTIDE SEQUENCE</scope>
    <source>
        <strain evidence="2">AVDCRST_MAG84</strain>
    </source>
</reference>
<name>A0A6J4PYT7_9CYAN</name>
<dbReference type="InterPro" id="IPR010982">
    <property type="entry name" value="Lambda_DNA-bd_dom_sf"/>
</dbReference>
<protein>
    <submittedName>
        <fullName evidence="2">Helix-turn-helix domain protein</fullName>
    </submittedName>
</protein>
<dbReference type="EMBL" id="CADCTZ010001884">
    <property type="protein sequence ID" value="CAA9429713.1"/>
    <property type="molecule type" value="Genomic_DNA"/>
</dbReference>
<gene>
    <name evidence="2" type="ORF">AVDCRST_MAG84-7718</name>
</gene>
<dbReference type="Pfam" id="PF13443">
    <property type="entry name" value="HTH_26"/>
    <property type="match status" value="1"/>
</dbReference>
<dbReference type="SMART" id="SM00530">
    <property type="entry name" value="HTH_XRE"/>
    <property type="match status" value="1"/>
</dbReference>
<dbReference type="GO" id="GO:0003677">
    <property type="term" value="F:DNA binding"/>
    <property type="evidence" value="ECO:0007669"/>
    <property type="project" value="InterPro"/>
</dbReference>
<dbReference type="CDD" id="cd00093">
    <property type="entry name" value="HTH_XRE"/>
    <property type="match status" value="1"/>
</dbReference>
<evidence type="ECO:0000313" key="2">
    <source>
        <dbReference type="EMBL" id="CAA9429713.1"/>
    </source>
</evidence>
<sequence length="70" mass="8034">MGLVRFRIRELADEKGWTLKDVADRSEVPYSTVRHYARSEGLATVDITSIQKIARTLDVLIEELMDVVKE</sequence>
<proteinExistence type="predicted"/>
<dbReference type="InterPro" id="IPR001387">
    <property type="entry name" value="Cro/C1-type_HTH"/>
</dbReference>
<organism evidence="2">
    <name type="scientific">uncultured Microcoleus sp</name>
    <dbReference type="NCBI Taxonomy" id="259945"/>
    <lineage>
        <taxon>Bacteria</taxon>
        <taxon>Bacillati</taxon>
        <taxon>Cyanobacteriota</taxon>
        <taxon>Cyanophyceae</taxon>
        <taxon>Oscillatoriophycideae</taxon>
        <taxon>Oscillatoriales</taxon>
        <taxon>Microcoleaceae</taxon>
        <taxon>Microcoleus</taxon>
        <taxon>environmental samples</taxon>
    </lineage>
</organism>
<dbReference type="Gene3D" id="1.10.260.40">
    <property type="entry name" value="lambda repressor-like DNA-binding domains"/>
    <property type="match status" value="1"/>
</dbReference>
<dbReference type="SUPFAM" id="SSF47413">
    <property type="entry name" value="lambda repressor-like DNA-binding domains"/>
    <property type="match status" value="1"/>
</dbReference>
<dbReference type="PROSITE" id="PS50943">
    <property type="entry name" value="HTH_CROC1"/>
    <property type="match status" value="1"/>
</dbReference>